<dbReference type="SUPFAM" id="SSF46785">
    <property type="entry name" value="Winged helix' DNA-binding domain"/>
    <property type="match status" value="1"/>
</dbReference>
<reference evidence="2 3" key="1">
    <citation type="submission" date="2013-10" db="EMBL/GenBank/DDBJ databases">
        <title>The Genome Sequence of Ruminococcus gnavus CC55_001C.</title>
        <authorList>
            <consortium name="The Broad Institute Genomics Platform"/>
            <person name="Earl A."/>
            <person name="Allen-Vercoe E."/>
            <person name="Daigneault M."/>
            <person name="Young S.K."/>
            <person name="Zeng Q."/>
            <person name="Gargeya S."/>
            <person name="Fitzgerald M."/>
            <person name="Abouelleil A."/>
            <person name="Alvarado L."/>
            <person name="Chapman S.B."/>
            <person name="Gainer-Dewar J."/>
            <person name="Goldberg J."/>
            <person name="Griggs A."/>
            <person name="Gujja S."/>
            <person name="Hansen M."/>
            <person name="Howarth C."/>
            <person name="Imamovic A."/>
            <person name="Ireland A."/>
            <person name="Larimer J."/>
            <person name="McCowan C."/>
            <person name="Murphy C."/>
            <person name="Pearson M."/>
            <person name="Poon T.W."/>
            <person name="Priest M."/>
            <person name="Roberts A."/>
            <person name="Saif S."/>
            <person name="Shea T."/>
            <person name="Sykes S."/>
            <person name="Wortman J."/>
            <person name="Nusbaum C."/>
            <person name="Birren B."/>
        </authorList>
    </citation>
    <scope>NUCLEOTIDE SEQUENCE [LARGE SCALE GENOMIC DNA]</scope>
    <source>
        <strain evidence="2 3">CC55_001C</strain>
    </source>
</reference>
<dbReference type="EMBL" id="AZJF01000004">
    <property type="protein sequence ID" value="ETD17874.1"/>
    <property type="molecule type" value="Genomic_DNA"/>
</dbReference>
<evidence type="ECO:0000259" key="1">
    <source>
        <dbReference type="PROSITE" id="PS51832"/>
    </source>
</evidence>
<dbReference type="Pfam" id="PF02082">
    <property type="entry name" value="Rrf2"/>
    <property type="match status" value="1"/>
</dbReference>
<organism evidence="2 3">
    <name type="scientific">Mediterraneibacter gnavus (strain CC55_001C)</name>
    <dbReference type="NCBI Taxonomy" id="1073375"/>
    <lineage>
        <taxon>Bacteria</taxon>
        <taxon>Bacillati</taxon>
        <taxon>Bacillota</taxon>
        <taxon>Clostridia</taxon>
        <taxon>Lachnospirales</taxon>
        <taxon>Lachnospiraceae</taxon>
        <taxon>Mediterraneibacter</taxon>
    </lineage>
</organism>
<evidence type="ECO:0000313" key="3">
    <source>
        <dbReference type="Proteomes" id="UP000018690"/>
    </source>
</evidence>
<gene>
    <name evidence="2" type="ORF">HMPREF1201_01597</name>
</gene>
<dbReference type="Gene3D" id="1.10.3210.10">
    <property type="entry name" value="Hypothetical protein af1432"/>
    <property type="match status" value="1"/>
</dbReference>
<dbReference type="PANTHER" id="PTHR33221:SF2">
    <property type="entry name" value="TRANSCRIPTIONAL REGULATOR"/>
    <property type="match status" value="1"/>
</dbReference>
<dbReference type="SUPFAM" id="SSF109604">
    <property type="entry name" value="HD-domain/PDEase-like"/>
    <property type="match status" value="1"/>
</dbReference>
<protein>
    <recommendedName>
        <fullName evidence="1">HD-GYP domain-containing protein</fullName>
    </recommendedName>
</protein>
<evidence type="ECO:0000313" key="2">
    <source>
        <dbReference type="EMBL" id="ETD17874.1"/>
    </source>
</evidence>
<accession>A0A829NNR0</accession>
<dbReference type="RefSeq" id="WP_009245211.1">
    <property type="nucleotide sequence ID" value="NZ_KI669415.1"/>
</dbReference>
<dbReference type="NCBIfam" id="TIGR00738">
    <property type="entry name" value="rrf2_super"/>
    <property type="match status" value="1"/>
</dbReference>
<dbReference type="PROSITE" id="PS51197">
    <property type="entry name" value="HTH_RRF2_2"/>
    <property type="match status" value="1"/>
</dbReference>
<keyword evidence="3" id="KW-1185">Reference proteome</keyword>
<dbReference type="Gene3D" id="1.10.10.10">
    <property type="entry name" value="Winged helix-like DNA-binding domain superfamily/Winged helix DNA-binding domain"/>
    <property type="match status" value="1"/>
</dbReference>
<dbReference type="GO" id="GO:0005829">
    <property type="term" value="C:cytosol"/>
    <property type="evidence" value="ECO:0007669"/>
    <property type="project" value="TreeGrafter"/>
</dbReference>
<dbReference type="Proteomes" id="UP000018690">
    <property type="component" value="Unassembled WGS sequence"/>
</dbReference>
<feature type="domain" description="HD-GYP" evidence="1">
    <location>
        <begin position="274"/>
        <end position="395"/>
    </location>
</feature>
<dbReference type="InterPro" id="IPR000944">
    <property type="entry name" value="Tscrpt_reg_Rrf2"/>
</dbReference>
<dbReference type="InterPro" id="IPR036390">
    <property type="entry name" value="WH_DNA-bd_sf"/>
</dbReference>
<dbReference type="InterPro" id="IPR037522">
    <property type="entry name" value="HD_GYP_dom"/>
</dbReference>
<dbReference type="GO" id="GO:0003700">
    <property type="term" value="F:DNA-binding transcription factor activity"/>
    <property type="evidence" value="ECO:0007669"/>
    <property type="project" value="TreeGrafter"/>
</dbReference>
<dbReference type="InterPro" id="IPR036388">
    <property type="entry name" value="WH-like_DNA-bd_sf"/>
</dbReference>
<dbReference type="AlphaFoldDB" id="A0A829NNR0"/>
<dbReference type="PROSITE" id="PS51832">
    <property type="entry name" value="HD_GYP"/>
    <property type="match status" value="1"/>
</dbReference>
<dbReference type="PANTHER" id="PTHR33221">
    <property type="entry name" value="WINGED HELIX-TURN-HELIX TRANSCRIPTIONAL REGULATOR, RRF2 FAMILY"/>
    <property type="match status" value="1"/>
</dbReference>
<name>A0A829NNR0_MEDG5</name>
<comment type="caution">
    <text evidence="2">The sequence shown here is derived from an EMBL/GenBank/DDBJ whole genome shotgun (WGS) entry which is preliminary data.</text>
</comment>
<proteinExistence type="predicted"/>
<sequence>MQLTNTTDYAIRIVCYLASENKVITTAELSRELNIPASYIPKITKQLKEKEIVKAAEGSNGGYMLEKRPEEISLMDVINCTESTMAISRCLEKDGYCSRNYSDCCKVHKVLLDLQNTYNNRLENVKISDIIQPGKDEYFGRFYVVIKLNLKDQTYECIYSHVHEVYDKVSDSATYDEFIRKYTEQYVYEQDRQKLRRFLTSEKLTEHLVDGCMEDDMSYRRICDNEADSYIWMEAKRYVDETENIAILTLHNAKVIPDTIVNMEQELRKKEKNITKQYWDMVSLLVAVLNHNNLVEKEHQDDISFYTEQVYRQLQKNYPEYGITEEEIENVSHLAPIHDIGKIRVPIEILNKNGKLTIDEMEVVKQHPITGAEMTLRFPNGMTTEYSGSVVKTKI</sequence>